<protein>
    <submittedName>
        <fullName evidence="1">Uncharacterized protein</fullName>
    </submittedName>
</protein>
<evidence type="ECO:0000313" key="1">
    <source>
        <dbReference type="EMBL" id="KAH7843384.1"/>
    </source>
</evidence>
<dbReference type="EMBL" id="CM037151">
    <property type="protein sequence ID" value="KAH7843384.1"/>
    <property type="molecule type" value="Genomic_DNA"/>
</dbReference>
<dbReference type="Proteomes" id="UP000828048">
    <property type="component" value="Chromosome 1"/>
</dbReference>
<sequence length="450" mass="50740">MIKQGVTDVEVDDESLTREEVEEQEDVEDAPDTQPPGGPEDRSLLDEGKDSKFRIAPIALITHYVCNSHRISAFVERWHPETNSFHFDFGEMGPKLDDVEKLLGIPTYGLAVQQKDARDAKTLVRYLLGVLENEAKNALAEAKGGQAVTFGWLRLYFSDLRDNDTDERVTYCSRAYLLYMLGCTLLCDKTGSKVNVSPLALLEDLDRVSHYGWGASALAFLYRQLGQASRRDTKQLSCFLTLLEAWIDEHFPVFNPVTNPDYTEDLPRALRWVSRRESGTSQSYYRQLLHDLGADQVIFNLYKNHRQVVPSNAFYTGPIRAMHIVEPHLPDRVLGQFGLVQQIPADPMAPTYVLRGVKKYVVDYQWTGSDYLGWLRKVSHSRVGCGEGIVGGSIAERVDAVLAVVDNALGNETLQPLELRVALKEVQDILRPTRTLTTYFMRRGQGRGQG</sequence>
<comment type="caution">
    <text evidence="1">The sequence shown here is derived from an EMBL/GenBank/DDBJ whole genome shotgun (WGS) entry which is preliminary data.</text>
</comment>
<gene>
    <name evidence="1" type="ORF">Vadar_015969</name>
</gene>
<proteinExistence type="predicted"/>
<organism evidence="1 2">
    <name type="scientific">Vaccinium darrowii</name>
    <dbReference type="NCBI Taxonomy" id="229202"/>
    <lineage>
        <taxon>Eukaryota</taxon>
        <taxon>Viridiplantae</taxon>
        <taxon>Streptophyta</taxon>
        <taxon>Embryophyta</taxon>
        <taxon>Tracheophyta</taxon>
        <taxon>Spermatophyta</taxon>
        <taxon>Magnoliopsida</taxon>
        <taxon>eudicotyledons</taxon>
        <taxon>Gunneridae</taxon>
        <taxon>Pentapetalae</taxon>
        <taxon>asterids</taxon>
        <taxon>Ericales</taxon>
        <taxon>Ericaceae</taxon>
        <taxon>Vaccinioideae</taxon>
        <taxon>Vaccinieae</taxon>
        <taxon>Vaccinium</taxon>
    </lineage>
</organism>
<evidence type="ECO:0000313" key="2">
    <source>
        <dbReference type="Proteomes" id="UP000828048"/>
    </source>
</evidence>
<accession>A0ACB7XRC6</accession>
<keyword evidence="2" id="KW-1185">Reference proteome</keyword>
<name>A0ACB7XRC6_9ERIC</name>
<reference evidence="1 2" key="1">
    <citation type="journal article" date="2021" name="Hortic Res">
        <title>High-quality reference genome and annotation aids understanding of berry development for evergreen blueberry (Vaccinium darrowii).</title>
        <authorList>
            <person name="Yu J."/>
            <person name="Hulse-Kemp A.M."/>
            <person name="Babiker E."/>
            <person name="Staton M."/>
        </authorList>
    </citation>
    <scope>NUCLEOTIDE SEQUENCE [LARGE SCALE GENOMIC DNA]</scope>
    <source>
        <strain evidence="2">cv. NJ 8807/NJ 8810</strain>
        <tissue evidence="1">Young leaf</tissue>
    </source>
</reference>